<dbReference type="Pfam" id="PF17921">
    <property type="entry name" value="Integrase_H2C2"/>
    <property type="match status" value="1"/>
</dbReference>
<dbReference type="KEGG" id="jre:118348649"/>
<dbReference type="InParanoid" id="A0A6P9EGK6"/>
<evidence type="ECO:0000313" key="2">
    <source>
        <dbReference type="Proteomes" id="UP000235220"/>
    </source>
</evidence>
<dbReference type="OrthoDB" id="1741911at2759"/>
<dbReference type="AlphaFoldDB" id="A0A6P9EGK6"/>
<accession>A0A6P9EGK6</accession>
<dbReference type="Gene3D" id="1.10.340.70">
    <property type="match status" value="1"/>
</dbReference>
<dbReference type="PANTHER" id="PTHR48475:SF2">
    <property type="entry name" value="RIBONUCLEASE H"/>
    <property type="match status" value="1"/>
</dbReference>
<sequence>MEVPAVRIEVMEILPRAPSWVEDIFRYLETNEVPEDRQKAKKIRNRVARYTLIERILYWRGHSAPLLRCISKEEAQYVLAEIHKRACGSHSGGKALAGKVMRVGYYWPRALKDAKKYERKCQKCHEYAKVPHFPSKELASITSSWPFAQWGID</sequence>
<feature type="domain" description="Integrase zinc-binding" evidence="1">
    <location>
        <begin position="71"/>
        <end position="127"/>
    </location>
</feature>
<name>A0A6P9EGK6_JUGRE</name>
<dbReference type="Proteomes" id="UP000235220">
    <property type="component" value="Chromosome 6"/>
</dbReference>
<reference evidence="3" key="1">
    <citation type="submission" date="2025-08" db="UniProtKB">
        <authorList>
            <consortium name="RefSeq"/>
        </authorList>
    </citation>
    <scope>IDENTIFICATION</scope>
    <source>
        <tissue evidence="3">Leaves</tissue>
    </source>
</reference>
<keyword evidence="2" id="KW-1185">Reference proteome</keyword>
<dbReference type="InterPro" id="IPR041588">
    <property type="entry name" value="Integrase_H2C2"/>
</dbReference>
<proteinExistence type="predicted"/>
<evidence type="ECO:0000259" key="1">
    <source>
        <dbReference type="Pfam" id="PF17921"/>
    </source>
</evidence>
<gene>
    <name evidence="3" type="primary">LOC118348649</name>
</gene>
<organism evidence="2 3">
    <name type="scientific">Juglans regia</name>
    <name type="common">English walnut</name>
    <dbReference type="NCBI Taxonomy" id="51240"/>
    <lineage>
        <taxon>Eukaryota</taxon>
        <taxon>Viridiplantae</taxon>
        <taxon>Streptophyta</taxon>
        <taxon>Embryophyta</taxon>
        <taxon>Tracheophyta</taxon>
        <taxon>Spermatophyta</taxon>
        <taxon>Magnoliopsida</taxon>
        <taxon>eudicotyledons</taxon>
        <taxon>Gunneridae</taxon>
        <taxon>Pentapetalae</taxon>
        <taxon>rosids</taxon>
        <taxon>fabids</taxon>
        <taxon>Fagales</taxon>
        <taxon>Juglandaceae</taxon>
        <taxon>Juglans</taxon>
    </lineage>
</organism>
<protein>
    <submittedName>
        <fullName evidence="3">Uncharacterized protein LOC118348649</fullName>
    </submittedName>
</protein>
<evidence type="ECO:0000313" key="3">
    <source>
        <dbReference type="RefSeq" id="XP_035546609.1"/>
    </source>
</evidence>
<dbReference type="RefSeq" id="XP_035546609.1">
    <property type="nucleotide sequence ID" value="XM_035690716.1"/>
</dbReference>
<dbReference type="GeneID" id="118348649"/>
<dbReference type="PANTHER" id="PTHR48475">
    <property type="entry name" value="RIBONUCLEASE H"/>
    <property type="match status" value="1"/>
</dbReference>